<proteinExistence type="predicted"/>
<dbReference type="AlphaFoldDB" id="A0AA38XGS1"/>
<reference evidence="1" key="1">
    <citation type="submission" date="2022-10" db="EMBL/GenBank/DDBJ databases">
        <title>Culturing micro-colonial fungi from biological soil crusts in the Mojave desert and describing Neophaeococcomyces mojavensis, and introducing the new genera and species Taxawa tesnikishii.</title>
        <authorList>
            <person name="Kurbessoian T."/>
            <person name="Stajich J.E."/>
        </authorList>
    </citation>
    <scope>NUCLEOTIDE SEQUENCE</scope>
    <source>
        <strain evidence="1">TK_41</strain>
    </source>
</reference>
<organism evidence="1 2">
    <name type="scientific">Cladophialophora chaetospira</name>
    <dbReference type="NCBI Taxonomy" id="386627"/>
    <lineage>
        <taxon>Eukaryota</taxon>
        <taxon>Fungi</taxon>
        <taxon>Dikarya</taxon>
        <taxon>Ascomycota</taxon>
        <taxon>Pezizomycotina</taxon>
        <taxon>Eurotiomycetes</taxon>
        <taxon>Chaetothyriomycetidae</taxon>
        <taxon>Chaetothyriales</taxon>
        <taxon>Herpotrichiellaceae</taxon>
        <taxon>Cladophialophora</taxon>
    </lineage>
</organism>
<keyword evidence="2" id="KW-1185">Reference proteome</keyword>
<sequence>MATASAHNLALPPKPIPARPRSFMTLPTEIRLKVYKSVFELITISEYLHSSNGQSTYKLSPTQPLALLLICRKVYSEAQQLAKRCPIGFVARGDFDIQAICLPRPVLQWFTSVTLSQTGRELPQCLEPFTRDLFPRLKRIELRAPLPGRSFQHVRMSFKIAVEMLGSGTPGPATSETVKRRLKHRYAKASFDEIKQFVKSSNLTVITECDILINPREANVSTTIMDSTFPGWKPVGMFRVVGHAVMVRTPSDIELVEFSRMPPM</sequence>
<protein>
    <submittedName>
        <fullName evidence="1">Uncharacterized protein</fullName>
    </submittedName>
</protein>
<evidence type="ECO:0000313" key="1">
    <source>
        <dbReference type="EMBL" id="KAJ9613142.1"/>
    </source>
</evidence>
<dbReference type="Proteomes" id="UP001172673">
    <property type="component" value="Unassembled WGS sequence"/>
</dbReference>
<name>A0AA38XGS1_9EURO</name>
<comment type="caution">
    <text evidence="1">The sequence shown here is derived from an EMBL/GenBank/DDBJ whole genome shotgun (WGS) entry which is preliminary data.</text>
</comment>
<evidence type="ECO:0000313" key="2">
    <source>
        <dbReference type="Proteomes" id="UP001172673"/>
    </source>
</evidence>
<dbReference type="EMBL" id="JAPDRK010000004">
    <property type="protein sequence ID" value="KAJ9613142.1"/>
    <property type="molecule type" value="Genomic_DNA"/>
</dbReference>
<accession>A0AA38XGS1</accession>
<gene>
    <name evidence="1" type="ORF">H2200_003083</name>
</gene>